<protein>
    <submittedName>
        <fullName evidence="1">Uncharacterized protein</fullName>
    </submittedName>
</protein>
<dbReference type="AlphaFoldDB" id="A0A943UXI3"/>
<sequence length="58" mass="7039">MVTYPSKKRYDKENIVRVAVGFNRRTEPELVERIEEEENKAGYIRSLVREDVERRKKK</sequence>
<comment type="caution">
    <text evidence="1">The sequence shown here is derived from an EMBL/GenBank/DDBJ whole genome shotgun (WGS) entry which is preliminary data.</text>
</comment>
<organism evidence="1 2">
    <name type="scientific">Slackia piriformis</name>
    <dbReference type="NCBI Taxonomy" id="626934"/>
    <lineage>
        <taxon>Bacteria</taxon>
        <taxon>Bacillati</taxon>
        <taxon>Actinomycetota</taxon>
        <taxon>Coriobacteriia</taxon>
        <taxon>Eggerthellales</taxon>
        <taxon>Eggerthellaceae</taxon>
        <taxon>Slackia</taxon>
    </lineage>
</organism>
<proteinExistence type="predicted"/>
<dbReference type="Proteomes" id="UP000727506">
    <property type="component" value="Unassembled WGS sequence"/>
</dbReference>
<evidence type="ECO:0000313" key="2">
    <source>
        <dbReference type="Proteomes" id="UP000727506"/>
    </source>
</evidence>
<evidence type="ECO:0000313" key="1">
    <source>
        <dbReference type="EMBL" id="MBS6940737.1"/>
    </source>
</evidence>
<accession>A0A943UXI3</accession>
<name>A0A943UXI3_9ACTN</name>
<reference evidence="1" key="1">
    <citation type="submission" date="2021-02" db="EMBL/GenBank/DDBJ databases">
        <title>Infant gut strain persistence is associated with maternal origin, phylogeny, and functional potential including surface adhesion and iron acquisition.</title>
        <authorList>
            <person name="Lou Y.C."/>
        </authorList>
    </citation>
    <scope>NUCLEOTIDE SEQUENCE</scope>
    <source>
        <strain evidence="1">L2_039_000G1_dasL2_039_000G1_concoct_11</strain>
    </source>
</reference>
<gene>
    <name evidence="1" type="ORF">KH142_04515</name>
</gene>
<dbReference type="EMBL" id="JAGZSV010000062">
    <property type="protein sequence ID" value="MBS6940737.1"/>
    <property type="molecule type" value="Genomic_DNA"/>
</dbReference>